<feature type="transmembrane region" description="Helical" evidence="1">
    <location>
        <begin position="135"/>
        <end position="156"/>
    </location>
</feature>
<accession>A0A9P6D1N6</accession>
<evidence type="ECO:0000256" key="1">
    <source>
        <dbReference type="SAM" id="Phobius"/>
    </source>
</evidence>
<feature type="transmembrane region" description="Helical" evidence="1">
    <location>
        <begin position="254"/>
        <end position="274"/>
    </location>
</feature>
<dbReference type="AlphaFoldDB" id="A0A9P6D1N6"/>
<feature type="domain" description="DUF6533" evidence="2">
    <location>
        <begin position="63"/>
        <end position="106"/>
    </location>
</feature>
<evidence type="ECO:0000259" key="2">
    <source>
        <dbReference type="Pfam" id="PF20151"/>
    </source>
</evidence>
<dbReference type="Pfam" id="PF20151">
    <property type="entry name" value="DUF6533"/>
    <property type="match status" value="1"/>
</dbReference>
<feature type="non-terminal residue" evidence="3">
    <location>
        <position position="1"/>
    </location>
</feature>
<evidence type="ECO:0000313" key="4">
    <source>
        <dbReference type="Proteomes" id="UP000807469"/>
    </source>
</evidence>
<keyword evidence="1" id="KW-0472">Membrane</keyword>
<protein>
    <recommendedName>
        <fullName evidence="2">DUF6533 domain-containing protein</fullName>
    </recommendedName>
</protein>
<evidence type="ECO:0000313" key="3">
    <source>
        <dbReference type="EMBL" id="KAF9479858.1"/>
    </source>
</evidence>
<keyword evidence="1" id="KW-0812">Transmembrane</keyword>
<dbReference type="OrthoDB" id="2686513at2759"/>
<feature type="transmembrane region" description="Helical" evidence="1">
    <location>
        <begin position="104"/>
        <end position="123"/>
    </location>
</feature>
<feature type="transmembrane region" description="Helical" evidence="1">
    <location>
        <begin position="162"/>
        <end position="182"/>
    </location>
</feature>
<name>A0A9P6D1N6_9AGAR</name>
<sequence length="281" mass="31070">KVSSILSGTLRSCQEPISKQRKPCERREDWGVLPSYASCSLLTMSLLDYDGLTTARDIQVHDYLHVLAVSCLFYDHAITFGQEIDYIWKRPKNRSSYWFFANRYLASVGNIAVTVLGFTSLSIQSCKRYSTFRQALLIGNQVVVCILLTLRIYALYGCSLRILAYLIGSGVVLLIASLWALFGQKSAPSGGGSGCHVALSSGSAKRLAGTWEALFIYDSIIFSLTILKTWKARRDHNITGISIPLISLMLRDGAVYFAVMALCNLANILTFYLAGDTSSPF</sequence>
<dbReference type="EMBL" id="MU155204">
    <property type="protein sequence ID" value="KAF9479858.1"/>
    <property type="molecule type" value="Genomic_DNA"/>
</dbReference>
<proteinExistence type="predicted"/>
<keyword evidence="1" id="KW-1133">Transmembrane helix</keyword>
<gene>
    <name evidence="3" type="ORF">BDN70DRAFT_878276</name>
</gene>
<organism evidence="3 4">
    <name type="scientific">Pholiota conissans</name>
    <dbReference type="NCBI Taxonomy" id="109636"/>
    <lineage>
        <taxon>Eukaryota</taxon>
        <taxon>Fungi</taxon>
        <taxon>Dikarya</taxon>
        <taxon>Basidiomycota</taxon>
        <taxon>Agaricomycotina</taxon>
        <taxon>Agaricomycetes</taxon>
        <taxon>Agaricomycetidae</taxon>
        <taxon>Agaricales</taxon>
        <taxon>Agaricineae</taxon>
        <taxon>Strophariaceae</taxon>
        <taxon>Pholiota</taxon>
    </lineage>
</organism>
<comment type="caution">
    <text evidence="3">The sequence shown here is derived from an EMBL/GenBank/DDBJ whole genome shotgun (WGS) entry which is preliminary data.</text>
</comment>
<reference evidence="3" key="1">
    <citation type="submission" date="2020-11" db="EMBL/GenBank/DDBJ databases">
        <authorList>
            <consortium name="DOE Joint Genome Institute"/>
            <person name="Ahrendt S."/>
            <person name="Riley R."/>
            <person name="Andreopoulos W."/>
            <person name="Labutti K."/>
            <person name="Pangilinan J."/>
            <person name="Ruiz-Duenas F.J."/>
            <person name="Barrasa J.M."/>
            <person name="Sanchez-Garcia M."/>
            <person name="Camarero S."/>
            <person name="Miyauchi S."/>
            <person name="Serrano A."/>
            <person name="Linde D."/>
            <person name="Babiker R."/>
            <person name="Drula E."/>
            <person name="Ayuso-Fernandez I."/>
            <person name="Pacheco R."/>
            <person name="Padilla G."/>
            <person name="Ferreira P."/>
            <person name="Barriuso J."/>
            <person name="Kellner H."/>
            <person name="Castanera R."/>
            <person name="Alfaro M."/>
            <person name="Ramirez L."/>
            <person name="Pisabarro A.G."/>
            <person name="Kuo A."/>
            <person name="Tritt A."/>
            <person name="Lipzen A."/>
            <person name="He G."/>
            <person name="Yan M."/>
            <person name="Ng V."/>
            <person name="Cullen D."/>
            <person name="Martin F."/>
            <person name="Rosso M.-N."/>
            <person name="Henrissat B."/>
            <person name="Hibbett D."/>
            <person name="Martinez A.T."/>
            <person name="Grigoriev I.V."/>
        </authorList>
    </citation>
    <scope>NUCLEOTIDE SEQUENCE</scope>
    <source>
        <strain evidence="3">CIRM-BRFM 674</strain>
    </source>
</reference>
<dbReference type="InterPro" id="IPR045340">
    <property type="entry name" value="DUF6533"/>
</dbReference>
<dbReference type="Proteomes" id="UP000807469">
    <property type="component" value="Unassembled WGS sequence"/>
</dbReference>
<keyword evidence="4" id="KW-1185">Reference proteome</keyword>